<accession>A0A1M5WUU9</accession>
<sequence>MNKTLKKVLIFILALIAVVLVIFLIELLVPRQSGGPDLTSPAVSDSPSPTPSESASPSPSLSPSPSPSEDGAVTTEETADGTKYNVTIPEASASYSITADSALFTHSRENGSDLFKSNKDESEYLRIDFVKGAKAAALAPSIMDSYINYTNFEQSGQNYIDGTQISGETVTADDGKTQVTAWLVDTDKGVLTVAISLSLSDKASQTPQLDKLLSSLTINE</sequence>
<protein>
    <submittedName>
        <fullName evidence="3">Uncharacterized protein</fullName>
    </submittedName>
</protein>
<feature type="compositionally biased region" description="Low complexity" evidence="1">
    <location>
        <begin position="44"/>
        <end position="59"/>
    </location>
</feature>
<keyword evidence="2" id="KW-0812">Transmembrane</keyword>
<dbReference type="EMBL" id="FQXV01000004">
    <property type="protein sequence ID" value="SHH91230.1"/>
    <property type="molecule type" value="Genomic_DNA"/>
</dbReference>
<evidence type="ECO:0000313" key="4">
    <source>
        <dbReference type="Proteomes" id="UP000183995"/>
    </source>
</evidence>
<feature type="region of interest" description="Disordered" evidence="1">
    <location>
        <begin position="36"/>
        <end position="85"/>
    </location>
</feature>
<evidence type="ECO:0000256" key="1">
    <source>
        <dbReference type="SAM" id="MobiDB-lite"/>
    </source>
</evidence>
<dbReference type="RefSeq" id="WP_073077113.1">
    <property type="nucleotide sequence ID" value="NZ_FQXV01000004.1"/>
</dbReference>
<name>A0A1M5WUU9_9FIRM</name>
<organism evidence="3 4">
    <name type="scientific">Sporobacter termitidis DSM 10068</name>
    <dbReference type="NCBI Taxonomy" id="1123282"/>
    <lineage>
        <taxon>Bacteria</taxon>
        <taxon>Bacillati</taxon>
        <taxon>Bacillota</taxon>
        <taxon>Clostridia</taxon>
        <taxon>Eubacteriales</taxon>
        <taxon>Oscillospiraceae</taxon>
        <taxon>Sporobacter</taxon>
    </lineage>
</organism>
<keyword evidence="2" id="KW-0472">Membrane</keyword>
<reference evidence="3 4" key="1">
    <citation type="submission" date="2016-11" db="EMBL/GenBank/DDBJ databases">
        <authorList>
            <person name="Jaros S."/>
            <person name="Januszkiewicz K."/>
            <person name="Wedrychowicz H."/>
        </authorList>
    </citation>
    <scope>NUCLEOTIDE SEQUENCE [LARGE SCALE GENOMIC DNA]</scope>
    <source>
        <strain evidence="3 4">DSM 10068</strain>
    </source>
</reference>
<feature type="transmembrane region" description="Helical" evidence="2">
    <location>
        <begin position="9"/>
        <end position="29"/>
    </location>
</feature>
<evidence type="ECO:0000256" key="2">
    <source>
        <dbReference type="SAM" id="Phobius"/>
    </source>
</evidence>
<gene>
    <name evidence="3" type="ORF">SAMN02745823_01394</name>
</gene>
<keyword evidence="4" id="KW-1185">Reference proteome</keyword>
<keyword evidence="2" id="KW-1133">Transmembrane helix</keyword>
<dbReference type="Proteomes" id="UP000183995">
    <property type="component" value="Unassembled WGS sequence"/>
</dbReference>
<dbReference type="STRING" id="1123282.SAMN02745823_01394"/>
<dbReference type="AlphaFoldDB" id="A0A1M5WUU9"/>
<proteinExistence type="predicted"/>
<evidence type="ECO:0000313" key="3">
    <source>
        <dbReference type="EMBL" id="SHH91230.1"/>
    </source>
</evidence>